<protein>
    <submittedName>
        <fullName evidence="1">Uncharacterized protein</fullName>
    </submittedName>
</protein>
<name>A0ACB8QKT3_9AGAM</name>
<accession>A0ACB8QKT3</accession>
<organism evidence="1 2">
    <name type="scientific">Vararia minispora EC-137</name>
    <dbReference type="NCBI Taxonomy" id="1314806"/>
    <lineage>
        <taxon>Eukaryota</taxon>
        <taxon>Fungi</taxon>
        <taxon>Dikarya</taxon>
        <taxon>Basidiomycota</taxon>
        <taxon>Agaricomycotina</taxon>
        <taxon>Agaricomycetes</taxon>
        <taxon>Russulales</taxon>
        <taxon>Lachnocladiaceae</taxon>
        <taxon>Vararia</taxon>
    </lineage>
</organism>
<dbReference type="EMBL" id="MU273546">
    <property type="protein sequence ID" value="KAI0032443.1"/>
    <property type="molecule type" value="Genomic_DNA"/>
</dbReference>
<evidence type="ECO:0000313" key="2">
    <source>
        <dbReference type="Proteomes" id="UP000814128"/>
    </source>
</evidence>
<proteinExistence type="predicted"/>
<gene>
    <name evidence="1" type="ORF">K488DRAFT_49948</name>
</gene>
<keyword evidence="2" id="KW-1185">Reference proteome</keyword>
<reference evidence="1" key="1">
    <citation type="submission" date="2021-02" db="EMBL/GenBank/DDBJ databases">
        <authorList>
            <consortium name="DOE Joint Genome Institute"/>
            <person name="Ahrendt S."/>
            <person name="Looney B.P."/>
            <person name="Miyauchi S."/>
            <person name="Morin E."/>
            <person name="Drula E."/>
            <person name="Courty P.E."/>
            <person name="Chicoki N."/>
            <person name="Fauchery L."/>
            <person name="Kohler A."/>
            <person name="Kuo A."/>
            <person name="Labutti K."/>
            <person name="Pangilinan J."/>
            <person name="Lipzen A."/>
            <person name="Riley R."/>
            <person name="Andreopoulos W."/>
            <person name="He G."/>
            <person name="Johnson J."/>
            <person name="Barry K.W."/>
            <person name="Grigoriev I.V."/>
            <person name="Nagy L."/>
            <person name="Hibbett D."/>
            <person name="Henrissat B."/>
            <person name="Matheny P.B."/>
            <person name="Labbe J."/>
            <person name="Martin F."/>
        </authorList>
    </citation>
    <scope>NUCLEOTIDE SEQUENCE</scope>
    <source>
        <strain evidence="1">EC-137</strain>
    </source>
</reference>
<sequence length="608" mass="67078">MASAEDIQNAQFPTLDRLQATLSDDLDPLAAARAWFAPFSKALGIADVPVVSDSLLPNVFWRDILALTWDFRTLYAYAVRSFLTDRLPGAKIACVVLDEASVALQRPYPDIAYIHMSFTFTTVVGFCSGIARIVPTSSGTWKAHTVFTNLEDLIGHPERIGTLREQAQSHGKWFQKRQREIECEGEDEQPQVVIIGAGQSGLEVAARLKYLGIKVLVIEKEARIGHLWRTRYEALCLHNTVWLDHMPYLPFPSTWPVFAPAPKIAAWLEHYAFDLELNVWTSATLLSVVQDPDTHLWTLDVARADGSRRTLRAGHLVGAVGIGGGKHYIPTIPGMDEYTGAVLHSGEFTSAREYAGKKAVVIGACTSAHDVCQDFYDHGIDVTMVQRSSTYVMSVKHGVTATFNGLYNEKSDSDVSDRIVASFPIFSNKELLRRNARAIAQIDKDILDGLKKVGFRTNMGVDDTGLGIVALARAGGYYFDTGTSSLVAAGKIKLKNDSTIARFTPTGLAFADGSVLDADVVLFATGYGSVNERFREILGDTLADKLVPLWDLDAEGELRGVWRGTGVPRFYCMLGNFAMCRFHSKHVALQIKAMEEGLWDGTRYSRED</sequence>
<evidence type="ECO:0000313" key="1">
    <source>
        <dbReference type="EMBL" id="KAI0032443.1"/>
    </source>
</evidence>
<reference evidence="1" key="2">
    <citation type="journal article" date="2022" name="New Phytol.">
        <title>Evolutionary transition to the ectomycorrhizal habit in the genomes of a hyperdiverse lineage of mushroom-forming fungi.</title>
        <authorList>
            <person name="Looney B."/>
            <person name="Miyauchi S."/>
            <person name="Morin E."/>
            <person name="Drula E."/>
            <person name="Courty P.E."/>
            <person name="Kohler A."/>
            <person name="Kuo A."/>
            <person name="LaButti K."/>
            <person name="Pangilinan J."/>
            <person name="Lipzen A."/>
            <person name="Riley R."/>
            <person name="Andreopoulos W."/>
            <person name="He G."/>
            <person name="Johnson J."/>
            <person name="Nolan M."/>
            <person name="Tritt A."/>
            <person name="Barry K.W."/>
            <person name="Grigoriev I.V."/>
            <person name="Nagy L.G."/>
            <person name="Hibbett D."/>
            <person name="Henrissat B."/>
            <person name="Matheny P.B."/>
            <person name="Labbe J."/>
            <person name="Martin F.M."/>
        </authorList>
    </citation>
    <scope>NUCLEOTIDE SEQUENCE</scope>
    <source>
        <strain evidence="1">EC-137</strain>
    </source>
</reference>
<dbReference type="Proteomes" id="UP000814128">
    <property type="component" value="Unassembled WGS sequence"/>
</dbReference>
<comment type="caution">
    <text evidence="1">The sequence shown here is derived from an EMBL/GenBank/DDBJ whole genome shotgun (WGS) entry which is preliminary data.</text>
</comment>